<dbReference type="GeneID" id="85316104"/>
<feature type="compositionally biased region" description="Low complexity" evidence="1">
    <location>
        <begin position="112"/>
        <end position="124"/>
    </location>
</feature>
<keyword evidence="3" id="KW-1185">Reference proteome</keyword>
<evidence type="ECO:0000313" key="2">
    <source>
        <dbReference type="EMBL" id="KAK1762139.1"/>
    </source>
</evidence>
<protein>
    <submittedName>
        <fullName evidence="2">Uncharacterized protein</fullName>
    </submittedName>
</protein>
<name>A0AAJ0BS66_9PEZI</name>
<proteinExistence type="predicted"/>
<organism evidence="2 3">
    <name type="scientific">Phialemonium atrogriseum</name>
    <dbReference type="NCBI Taxonomy" id="1093897"/>
    <lineage>
        <taxon>Eukaryota</taxon>
        <taxon>Fungi</taxon>
        <taxon>Dikarya</taxon>
        <taxon>Ascomycota</taxon>
        <taxon>Pezizomycotina</taxon>
        <taxon>Sordariomycetes</taxon>
        <taxon>Sordariomycetidae</taxon>
        <taxon>Cephalothecales</taxon>
        <taxon>Cephalothecaceae</taxon>
        <taxon>Phialemonium</taxon>
    </lineage>
</organism>
<dbReference type="EMBL" id="MU839042">
    <property type="protein sequence ID" value="KAK1762139.1"/>
    <property type="molecule type" value="Genomic_DNA"/>
</dbReference>
<feature type="compositionally biased region" description="Pro residues" evidence="1">
    <location>
        <begin position="125"/>
        <end position="148"/>
    </location>
</feature>
<feature type="compositionally biased region" description="Pro residues" evidence="1">
    <location>
        <begin position="56"/>
        <end position="65"/>
    </location>
</feature>
<evidence type="ECO:0000313" key="3">
    <source>
        <dbReference type="Proteomes" id="UP001244011"/>
    </source>
</evidence>
<accession>A0AAJ0BS66</accession>
<feature type="region of interest" description="Disordered" evidence="1">
    <location>
        <begin position="48"/>
        <end position="156"/>
    </location>
</feature>
<evidence type="ECO:0000256" key="1">
    <source>
        <dbReference type="SAM" id="MobiDB-lite"/>
    </source>
</evidence>
<sequence>MQPAMPYHPPVIRIRFRGNANGVMEVELPDNRHFRVSHSSMPPGPLEVPAFGPVFPDSPPPPPDPVHGHGGGYAGPPPPVHHVVGGPPPPPHPPPAQPVGVGGNHVGWNDVGGNNIDPPTINGGPPDPPSSTPAAPPPLPNPVPPNPIPFGTAQLPSPIMVAAPPALEDTPASPTPLIDNMAHHVPGGMLASEAGDASTIAASGPVDLGFGDLDAQMREFMESLTLNRRPAPALADFTTTLLEI</sequence>
<gene>
    <name evidence="2" type="ORF">QBC33DRAFT_623903</name>
</gene>
<reference evidence="2" key="1">
    <citation type="submission" date="2023-06" db="EMBL/GenBank/DDBJ databases">
        <title>Genome-scale phylogeny and comparative genomics of the fungal order Sordariales.</title>
        <authorList>
            <consortium name="Lawrence Berkeley National Laboratory"/>
            <person name="Hensen N."/>
            <person name="Bonometti L."/>
            <person name="Westerberg I."/>
            <person name="Brannstrom I.O."/>
            <person name="Guillou S."/>
            <person name="Cros-Aarteil S."/>
            <person name="Calhoun S."/>
            <person name="Haridas S."/>
            <person name="Kuo A."/>
            <person name="Mondo S."/>
            <person name="Pangilinan J."/>
            <person name="Riley R."/>
            <person name="Labutti K."/>
            <person name="Andreopoulos B."/>
            <person name="Lipzen A."/>
            <person name="Chen C."/>
            <person name="Yanf M."/>
            <person name="Daum C."/>
            <person name="Ng V."/>
            <person name="Clum A."/>
            <person name="Steindorff A."/>
            <person name="Ohm R."/>
            <person name="Martin F."/>
            <person name="Silar P."/>
            <person name="Natvig D."/>
            <person name="Lalanne C."/>
            <person name="Gautier V."/>
            <person name="Ament-Velasquez S.L."/>
            <person name="Kruys A."/>
            <person name="Hutchinson M.I."/>
            <person name="Powell A.J."/>
            <person name="Barry K."/>
            <person name="Miller A.N."/>
            <person name="Grigoriev I.V."/>
            <person name="Debuchy R."/>
            <person name="Gladieux P."/>
            <person name="Thoren M.H."/>
            <person name="Johannesson H."/>
        </authorList>
    </citation>
    <scope>NUCLEOTIDE SEQUENCE</scope>
    <source>
        <strain evidence="2">8032-3</strain>
    </source>
</reference>
<dbReference type="RefSeq" id="XP_060278352.1">
    <property type="nucleotide sequence ID" value="XM_060432917.1"/>
</dbReference>
<comment type="caution">
    <text evidence="2">The sequence shown here is derived from an EMBL/GenBank/DDBJ whole genome shotgun (WGS) entry which is preliminary data.</text>
</comment>
<dbReference type="AlphaFoldDB" id="A0AAJ0BS66"/>
<dbReference type="Proteomes" id="UP001244011">
    <property type="component" value="Unassembled WGS sequence"/>
</dbReference>
<feature type="compositionally biased region" description="Pro residues" evidence="1">
    <location>
        <begin position="75"/>
        <end position="97"/>
    </location>
</feature>